<gene>
    <name evidence="1" type="ORF">LCGC14_2989000</name>
</gene>
<accession>A0A0F8ZVG6</accession>
<sequence>VEDEFAAKGYRIDAENRKWDVDGPCPMMLGSTWANGRWVADLHIYLYPPA</sequence>
<name>A0A0F8ZVG6_9ZZZZ</name>
<organism evidence="1">
    <name type="scientific">marine sediment metagenome</name>
    <dbReference type="NCBI Taxonomy" id="412755"/>
    <lineage>
        <taxon>unclassified sequences</taxon>
        <taxon>metagenomes</taxon>
        <taxon>ecological metagenomes</taxon>
    </lineage>
</organism>
<dbReference type="AlphaFoldDB" id="A0A0F8ZVG6"/>
<protein>
    <submittedName>
        <fullName evidence="1">Uncharacterized protein</fullName>
    </submittedName>
</protein>
<proteinExistence type="predicted"/>
<feature type="non-terminal residue" evidence="1">
    <location>
        <position position="1"/>
    </location>
</feature>
<reference evidence="1" key="1">
    <citation type="journal article" date="2015" name="Nature">
        <title>Complex archaea that bridge the gap between prokaryotes and eukaryotes.</title>
        <authorList>
            <person name="Spang A."/>
            <person name="Saw J.H."/>
            <person name="Jorgensen S.L."/>
            <person name="Zaremba-Niedzwiedzka K."/>
            <person name="Martijn J."/>
            <person name="Lind A.E."/>
            <person name="van Eijk R."/>
            <person name="Schleper C."/>
            <person name="Guy L."/>
            <person name="Ettema T.J."/>
        </authorList>
    </citation>
    <scope>NUCLEOTIDE SEQUENCE</scope>
</reference>
<evidence type="ECO:0000313" key="1">
    <source>
        <dbReference type="EMBL" id="KKK63961.1"/>
    </source>
</evidence>
<comment type="caution">
    <text evidence="1">The sequence shown here is derived from an EMBL/GenBank/DDBJ whole genome shotgun (WGS) entry which is preliminary data.</text>
</comment>
<dbReference type="EMBL" id="LAZR01061251">
    <property type="protein sequence ID" value="KKK63961.1"/>
    <property type="molecule type" value="Genomic_DNA"/>
</dbReference>